<feature type="transmembrane region" description="Helical" evidence="5">
    <location>
        <begin position="275"/>
        <end position="297"/>
    </location>
</feature>
<dbReference type="PANTHER" id="PTHR23501">
    <property type="entry name" value="MAJOR FACILITATOR SUPERFAMILY"/>
    <property type="match status" value="1"/>
</dbReference>
<evidence type="ECO:0000256" key="4">
    <source>
        <dbReference type="ARBA" id="ARBA00023136"/>
    </source>
</evidence>
<feature type="transmembrane region" description="Helical" evidence="5">
    <location>
        <begin position="209"/>
        <end position="228"/>
    </location>
</feature>
<feature type="transmembrane region" description="Helical" evidence="5">
    <location>
        <begin position="303"/>
        <end position="326"/>
    </location>
</feature>
<feature type="transmembrane region" description="Helical" evidence="5">
    <location>
        <begin position="438"/>
        <end position="456"/>
    </location>
</feature>
<evidence type="ECO:0000256" key="5">
    <source>
        <dbReference type="SAM" id="Phobius"/>
    </source>
</evidence>
<dbReference type="AlphaFoldDB" id="A0A7W9CCN2"/>
<comment type="caution">
    <text evidence="7">The sequence shown here is derived from an EMBL/GenBank/DDBJ whole genome shotgun (WGS) entry which is preliminary data.</text>
</comment>
<dbReference type="GO" id="GO:0022857">
    <property type="term" value="F:transmembrane transporter activity"/>
    <property type="evidence" value="ECO:0007669"/>
    <property type="project" value="InterPro"/>
</dbReference>
<evidence type="ECO:0000313" key="7">
    <source>
        <dbReference type="EMBL" id="MBB5743134.1"/>
    </source>
</evidence>
<evidence type="ECO:0000256" key="3">
    <source>
        <dbReference type="ARBA" id="ARBA00022989"/>
    </source>
</evidence>
<reference evidence="7 8" key="1">
    <citation type="submission" date="2020-08" db="EMBL/GenBank/DDBJ databases">
        <title>Sequencing the genomes of 1000 actinobacteria strains.</title>
        <authorList>
            <person name="Klenk H.-P."/>
        </authorList>
    </citation>
    <scope>NUCLEOTIDE SEQUENCE [LARGE SCALE GENOMIC DNA]</scope>
    <source>
        <strain evidence="7 8">DSM 24823</strain>
    </source>
</reference>
<dbReference type="RefSeq" id="WP_184282890.1">
    <property type="nucleotide sequence ID" value="NZ_BAAAPG010000001.1"/>
</dbReference>
<evidence type="ECO:0000256" key="1">
    <source>
        <dbReference type="ARBA" id="ARBA00004651"/>
    </source>
</evidence>
<dbReference type="Pfam" id="PF07690">
    <property type="entry name" value="MFS_1"/>
    <property type="match status" value="1"/>
</dbReference>
<dbReference type="PANTHER" id="PTHR23501:SF154">
    <property type="entry name" value="MULTIDRUG-EFFLUX TRANSPORTER RV1634-RELATED"/>
    <property type="match status" value="1"/>
</dbReference>
<feature type="transmembrane region" description="Helical" evidence="5">
    <location>
        <begin position="338"/>
        <end position="357"/>
    </location>
</feature>
<feature type="transmembrane region" description="Helical" evidence="5">
    <location>
        <begin position="115"/>
        <end position="136"/>
    </location>
</feature>
<sequence>MTDSTPVQTGTGTWRELLTGRNAPIALVLAGGVLIEASNVYLTTSLLPTIVGEIGGMELYAWTMTAFLLASIVTSMLVSRVLMRWGATGAYLIALGTFALGSLICAASPTMPVLLTGRAVQGLGGGLLAGLGYVMLQRALPERLWARGAALVSAMWGVGNILGPLVGGLFAQFGAWRLNFICLAGAAVLLSFVAMKALPRTERGRSEEVVPWVSLGLVGSGVIAIAIASVLPVGLGTVLAFAAGVVLALLFIAYEKRSTKGILPRIAFDPRSPLAAVYLTVAVFAFAIGTEAFVPLFGQEIGLMGPLVAGLLGAALSFGWSIVQVFSANVSSAAAQRSLIVVGPVVVGLGLAAYGALQLNGPSVTVLVLWFVTLFCAGSGIGLAFPHLTVAALGSTTDEDEGAKAAAAINTVLIIAQAFSATLAGMIVNFALPDMVHAARTLMFTFAVIAIAGTIFSRRAGRGIEA</sequence>
<name>A0A7W9CCN2_9MICO</name>
<dbReference type="GO" id="GO:0005886">
    <property type="term" value="C:plasma membrane"/>
    <property type="evidence" value="ECO:0007669"/>
    <property type="project" value="UniProtKB-SubCell"/>
</dbReference>
<comment type="subcellular location">
    <subcellularLocation>
        <location evidence="1">Cell membrane</location>
        <topology evidence="1">Multi-pass membrane protein</topology>
    </subcellularLocation>
</comment>
<feature type="transmembrane region" description="Helical" evidence="5">
    <location>
        <begin position="369"/>
        <end position="393"/>
    </location>
</feature>
<evidence type="ECO:0000313" key="8">
    <source>
        <dbReference type="Proteomes" id="UP000517712"/>
    </source>
</evidence>
<feature type="transmembrane region" description="Helical" evidence="5">
    <location>
        <begin position="148"/>
        <end position="170"/>
    </location>
</feature>
<feature type="transmembrane region" description="Helical" evidence="5">
    <location>
        <begin position="234"/>
        <end position="254"/>
    </location>
</feature>
<dbReference type="SUPFAM" id="SSF103473">
    <property type="entry name" value="MFS general substrate transporter"/>
    <property type="match status" value="1"/>
</dbReference>
<feature type="transmembrane region" description="Helical" evidence="5">
    <location>
        <begin position="176"/>
        <end position="197"/>
    </location>
</feature>
<dbReference type="InterPro" id="IPR011701">
    <property type="entry name" value="MFS"/>
</dbReference>
<feature type="transmembrane region" description="Helical" evidence="5">
    <location>
        <begin position="59"/>
        <end position="78"/>
    </location>
</feature>
<feature type="transmembrane region" description="Helical" evidence="5">
    <location>
        <begin position="25"/>
        <end position="47"/>
    </location>
</feature>
<keyword evidence="8" id="KW-1185">Reference proteome</keyword>
<dbReference type="PRINTS" id="PR01036">
    <property type="entry name" value="TCRTETB"/>
</dbReference>
<dbReference type="PROSITE" id="PS50850">
    <property type="entry name" value="MFS"/>
    <property type="match status" value="1"/>
</dbReference>
<dbReference type="InterPro" id="IPR020846">
    <property type="entry name" value="MFS_dom"/>
</dbReference>
<keyword evidence="4 5" id="KW-0472">Membrane</keyword>
<keyword evidence="2 5" id="KW-0812">Transmembrane</keyword>
<feature type="transmembrane region" description="Helical" evidence="5">
    <location>
        <begin position="90"/>
        <end position="109"/>
    </location>
</feature>
<proteinExistence type="predicted"/>
<protein>
    <submittedName>
        <fullName evidence="7">MFS family permease</fullName>
    </submittedName>
</protein>
<evidence type="ECO:0000259" key="6">
    <source>
        <dbReference type="PROSITE" id="PS50850"/>
    </source>
</evidence>
<dbReference type="Gene3D" id="1.20.1720.10">
    <property type="entry name" value="Multidrug resistance protein D"/>
    <property type="match status" value="1"/>
</dbReference>
<dbReference type="Gene3D" id="1.20.1250.20">
    <property type="entry name" value="MFS general substrate transporter like domains"/>
    <property type="match status" value="1"/>
</dbReference>
<dbReference type="InterPro" id="IPR036259">
    <property type="entry name" value="MFS_trans_sf"/>
</dbReference>
<accession>A0A7W9CCN2</accession>
<organism evidence="7 8">
    <name type="scientific">Microbacterium ginsengiterrae</name>
    <dbReference type="NCBI Taxonomy" id="546115"/>
    <lineage>
        <taxon>Bacteria</taxon>
        <taxon>Bacillati</taxon>
        <taxon>Actinomycetota</taxon>
        <taxon>Actinomycetes</taxon>
        <taxon>Micrococcales</taxon>
        <taxon>Microbacteriaceae</taxon>
        <taxon>Microbacterium</taxon>
    </lineage>
</organism>
<evidence type="ECO:0000256" key="2">
    <source>
        <dbReference type="ARBA" id="ARBA00022692"/>
    </source>
</evidence>
<feature type="domain" description="Major facilitator superfamily (MFS) profile" evidence="6">
    <location>
        <begin position="25"/>
        <end position="465"/>
    </location>
</feature>
<dbReference type="Proteomes" id="UP000517712">
    <property type="component" value="Unassembled WGS sequence"/>
</dbReference>
<feature type="transmembrane region" description="Helical" evidence="5">
    <location>
        <begin position="405"/>
        <end position="432"/>
    </location>
</feature>
<gene>
    <name evidence="7" type="ORF">HD600_001631</name>
</gene>
<dbReference type="EMBL" id="JACHMU010000001">
    <property type="protein sequence ID" value="MBB5743134.1"/>
    <property type="molecule type" value="Genomic_DNA"/>
</dbReference>
<keyword evidence="3 5" id="KW-1133">Transmembrane helix</keyword>